<evidence type="ECO:0000256" key="1">
    <source>
        <dbReference type="SAM" id="Phobius"/>
    </source>
</evidence>
<accession>A0ABT5FHF2</accession>
<reference evidence="2 3" key="1">
    <citation type="submission" date="2023-01" db="EMBL/GenBank/DDBJ databases">
        <title>Psychrosphaera sp. nov., isolated from marine algae.</title>
        <authorList>
            <person name="Bayburt H."/>
            <person name="Choi B.J."/>
            <person name="Kim J.M."/>
            <person name="Choi D.G."/>
            <person name="Jeon C.O."/>
        </authorList>
    </citation>
    <scope>NUCLEOTIDE SEQUENCE [LARGE SCALE GENOMIC DNA]</scope>
    <source>
        <strain evidence="2 3">G1-22</strain>
    </source>
</reference>
<name>A0ABT5FHF2_9GAMM</name>
<gene>
    <name evidence="2" type="ORF">PN838_20100</name>
</gene>
<keyword evidence="1" id="KW-1133">Transmembrane helix</keyword>
<organism evidence="2 3">
    <name type="scientific">Psychrosphaera algicola</name>
    <dbReference type="NCBI Taxonomy" id="3023714"/>
    <lineage>
        <taxon>Bacteria</taxon>
        <taxon>Pseudomonadati</taxon>
        <taxon>Pseudomonadota</taxon>
        <taxon>Gammaproteobacteria</taxon>
        <taxon>Alteromonadales</taxon>
        <taxon>Pseudoalteromonadaceae</taxon>
        <taxon>Psychrosphaera</taxon>
    </lineage>
</organism>
<dbReference type="Proteomes" id="UP001528411">
    <property type="component" value="Unassembled WGS sequence"/>
</dbReference>
<feature type="transmembrane region" description="Helical" evidence="1">
    <location>
        <begin position="49"/>
        <end position="67"/>
    </location>
</feature>
<dbReference type="InterPro" id="IPR021836">
    <property type="entry name" value="DUF3429"/>
</dbReference>
<dbReference type="PANTHER" id="PTHR15887">
    <property type="entry name" value="TRANSMEMBRANE PROTEIN 69"/>
    <property type="match status" value="1"/>
</dbReference>
<protein>
    <submittedName>
        <fullName evidence="2">DUF3429 domain-containing protein</fullName>
    </submittedName>
</protein>
<dbReference type="EMBL" id="JAQOMS010000002">
    <property type="protein sequence ID" value="MDC2890619.1"/>
    <property type="molecule type" value="Genomic_DNA"/>
</dbReference>
<dbReference type="RefSeq" id="WP_272181758.1">
    <property type="nucleotide sequence ID" value="NZ_JAQOMS010000002.1"/>
</dbReference>
<dbReference type="PANTHER" id="PTHR15887:SF1">
    <property type="entry name" value="TRANSMEMBRANE PROTEIN 69"/>
    <property type="match status" value="1"/>
</dbReference>
<feature type="transmembrane region" description="Helical" evidence="1">
    <location>
        <begin position="87"/>
        <end position="120"/>
    </location>
</feature>
<keyword evidence="3" id="KW-1185">Reference proteome</keyword>
<sequence>MTESLQQNSQNSLNSQVRIVTFAGVLPFVFFTFCVWFPQLNPFKIDALVIFRFYSIVILSFMAGALWPLGFIADLSTDKRQVVRSGLLWGSIMIALAGWGTLFLLPKVAIFVSALLFLVIWQIENKTQLVKSYPQWYASLRAGVTMVVAITHMSVWMTIA</sequence>
<keyword evidence="1" id="KW-0812">Transmembrane</keyword>
<feature type="transmembrane region" description="Helical" evidence="1">
    <location>
        <begin position="140"/>
        <end position="159"/>
    </location>
</feature>
<evidence type="ECO:0000313" key="3">
    <source>
        <dbReference type="Proteomes" id="UP001528411"/>
    </source>
</evidence>
<feature type="transmembrane region" description="Helical" evidence="1">
    <location>
        <begin position="19"/>
        <end position="37"/>
    </location>
</feature>
<comment type="caution">
    <text evidence="2">The sequence shown here is derived from an EMBL/GenBank/DDBJ whole genome shotgun (WGS) entry which is preliminary data.</text>
</comment>
<keyword evidence="1" id="KW-0472">Membrane</keyword>
<dbReference type="Pfam" id="PF11911">
    <property type="entry name" value="DUF3429"/>
    <property type="match status" value="1"/>
</dbReference>
<proteinExistence type="predicted"/>
<evidence type="ECO:0000313" key="2">
    <source>
        <dbReference type="EMBL" id="MDC2890619.1"/>
    </source>
</evidence>